<dbReference type="InterPro" id="IPR001179">
    <property type="entry name" value="PPIase_FKBP_dom"/>
</dbReference>
<evidence type="ECO:0000256" key="4">
    <source>
        <dbReference type="ARBA" id="ARBA00023235"/>
    </source>
</evidence>
<dbReference type="InterPro" id="IPR046357">
    <property type="entry name" value="PPIase_dom_sf"/>
</dbReference>
<dbReference type="PANTHER" id="PTHR43811">
    <property type="entry name" value="FKBP-TYPE PEPTIDYL-PROLYL CIS-TRANS ISOMERASE FKPA"/>
    <property type="match status" value="1"/>
</dbReference>
<sequence>MAKTVGTPQKPPTSANTKVTSGGKIKATIDGTTYRQIVADIEAKSTPQYSPPNELGISIAGSAFLEENKARPGVVCLPSGLQYRVLKSGAATAKSPLRSTECDVHYRGKLIPAEGGIEFDSSYKRSKPATFAPGNVIQGWTIALQLMGQGDKWAIFVPPHMAYGDAGRRDENRGQYIPAGAVLCFEIELVSVHGTGKPRPARPPNSIKPPPSDGSYIAAKTFDGARTGYVFTTREHGAGYYRDSQAVEQDISEMHANPTEEVPMMATGGADHATDPRSVLGDLSNQSDGGVEVESSGLFGRAPTKKTSAKEAGLSALKLAADEIARPPPPLQPAAPPQPPPQPPPELMARMVSVTNPQDDSGAVTGRSTKSTARRRRTGTPEELALREQLAEQMWLTKATVGALETLLLRLRLPTLKHALNDLSLPSDGNKDELAARLINAMSELTPRDPNIQKEWRGIR</sequence>
<protein>
    <recommendedName>
        <fullName evidence="2 5">peptidylprolyl isomerase</fullName>
        <ecNumber evidence="2 5">5.2.1.8</ecNumber>
    </recommendedName>
</protein>
<dbReference type="EC" id="5.2.1.8" evidence="2 5"/>
<feature type="region of interest" description="Disordered" evidence="6">
    <location>
        <begin position="285"/>
        <end position="310"/>
    </location>
</feature>
<evidence type="ECO:0000313" key="9">
    <source>
        <dbReference type="EMBL" id="KOO23274.1"/>
    </source>
</evidence>
<feature type="compositionally biased region" description="Pro residues" evidence="6">
    <location>
        <begin position="326"/>
        <end position="346"/>
    </location>
</feature>
<comment type="catalytic activity">
    <reaction evidence="1 5">
        <text>[protein]-peptidylproline (omega=180) = [protein]-peptidylproline (omega=0)</text>
        <dbReference type="Rhea" id="RHEA:16237"/>
        <dbReference type="Rhea" id="RHEA-COMP:10747"/>
        <dbReference type="Rhea" id="RHEA-COMP:10748"/>
        <dbReference type="ChEBI" id="CHEBI:83833"/>
        <dbReference type="ChEBI" id="CHEBI:83834"/>
        <dbReference type="EC" id="5.2.1.8"/>
    </reaction>
</comment>
<evidence type="ECO:0000256" key="2">
    <source>
        <dbReference type="ARBA" id="ARBA00013194"/>
    </source>
</evidence>
<evidence type="ECO:0000313" key="10">
    <source>
        <dbReference type="Proteomes" id="UP000037460"/>
    </source>
</evidence>
<evidence type="ECO:0000256" key="3">
    <source>
        <dbReference type="ARBA" id="ARBA00023110"/>
    </source>
</evidence>
<dbReference type="PROSITE" id="PS50800">
    <property type="entry name" value="SAP"/>
    <property type="match status" value="1"/>
</dbReference>
<dbReference type="Pfam" id="PF01346">
    <property type="entry name" value="FKBP_N"/>
    <property type="match status" value="1"/>
</dbReference>
<dbReference type="SMART" id="SM00513">
    <property type="entry name" value="SAP"/>
    <property type="match status" value="1"/>
</dbReference>
<evidence type="ECO:0000256" key="6">
    <source>
        <dbReference type="SAM" id="MobiDB-lite"/>
    </source>
</evidence>
<dbReference type="AlphaFoldDB" id="A0A0M0J9J2"/>
<dbReference type="EMBL" id="JWZX01003207">
    <property type="protein sequence ID" value="KOO23274.1"/>
    <property type="molecule type" value="Genomic_DNA"/>
</dbReference>
<evidence type="ECO:0000256" key="5">
    <source>
        <dbReference type="PROSITE-ProRule" id="PRU00277"/>
    </source>
</evidence>
<evidence type="ECO:0000259" key="8">
    <source>
        <dbReference type="PROSITE" id="PS50800"/>
    </source>
</evidence>
<dbReference type="PANTHER" id="PTHR43811:SF19">
    <property type="entry name" value="39 KDA FK506-BINDING NUCLEAR PROTEIN"/>
    <property type="match status" value="1"/>
</dbReference>
<dbReference type="Proteomes" id="UP000037460">
    <property type="component" value="Unassembled WGS sequence"/>
</dbReference>
<keyword evidence="4 5" id="KW-0413">Isomerase</keyword>
<dbReference type="Gene3D" id="3.10.50.40">
    <property type="match status" value="1"/>
</dbReference>
<dbReference type="GO" id="GO:0003755">
    <property type="term" value="F:peptidyl-prolyl cis-trans isomerase activity"/>
    <property type="evidence" value="ECO:0007669"/>
    <property type="project" value="UniProtKB-KW"/>
</dbReference>
<gene>
    <name evidence="9" type="ORF">Ctob_004179</name>
</gene>
<keyword evidence="10" id="KW-1185">Reference proteome</keyword>
<dbReference type="PROSITE" id="PS50059">
    <property type="entry name" value="FKBP_PPIASE"/>
    <property type="match status" value="1"/>
</dbReference>
<keyword evidence="3 5" id="KW-0697">Rotamase</keyword>
<reference evidence="10" key="1">
    <citation type="journal article" date="2015" name="PLoS Genet.">
        <title>Genome Sequence and Transcriptome Analyses of Chrysochromulina tobin: Metabolic Tools for Enhanced Algal Fitness in the Prominent Order Prymnesiales (Haptophyceae).</title>
        <authorList>
            <person name="Hovde B.T."/>
            <person name="Deodato C.R."/>
            <person name="Hunsperger H.M."/>
            <person name="Ryken S.A."/>
            <person name="Yost W."/>
            <person name="Jha R.K."/>
            <person name="Patterson J."/>
            <person name="Monnat R.J. Jr."/>
            <person name="Barlow S.B."/>
            <person name="Starkenburg S.R."/>
            <person name="Cattolico R.A."/>
        </authorList>
    </citation>
    <scope>NUCLEOTIDE SEQUENCE</scope>
    <source>
        <strain evidence="10">CCMP291</strain>
    </source>
</reference>
<evidence type="ECO:0000259" key="7">
    <source>
        <dbReference type="PROSITE" id="PS50059"/>
    </source>
</evidence>
<feature type="region of interest" description="Disordered" evidence="6">
    <location>
        <begin position="195"/>
        <end position="215"/>
    </location>
</feature>
<name>A0A0M0J9J2_9EUKA</name>
<dbReference type="GO" id="GO:0006457">
    <property type="term" value="P:protein folding"/>
    <property type="evidence" value="ECO:0007669"/>
    <property type="project" value="InterPro"/>
</dbReference>
<feature type="compositionally biased region" description="Pro residues" evidence="6">
    <location>
        <begin position="201"/>
        <end position="212"/>
    </location>
</feature>
<organism evidence="9 10">
    <name type="scientific">Chrysochromulina tobinii</name>
    <dbReference type="NCBI Taxonomy" id="1460289"/>
    <lineage>
        <taxon>Eukaryota</taxon>
        <taxon>Haptista</taxon>
        <taxon>Haptophyta</taxon>
        <taxon>Prymnesiophyceae</taxon>
        <taxon>Prymnesiales</taxon>
        <taxon>Chrysochromulinaceae</taxon>
        <taxon>Chrysochromulina</taxon>
    </lineage>
</organism>
<dbReference type="InterPro" id="IPR000774">
    <property type="entry name" value="PPIase_FKBP_N"/>
</dbReference>
<dbReference type="SUPFAM" id="SSF54534">
    <property type="entry name" value="FKBP-like"/>
    <property type="match status" value="1"/>
</dbReference>
<feature type="region of interest" description="Disordered" evidence="6">
    <location>
        <begin position="325"/>
        <end position="381"/>
    </location>
</feature>
<feature type="region of interest" description="Disordered" evidence="6">
    <location>
        <begin position="1"/>
        <end position="22"/>
    </location>
</feature>
<proteinExistence type="predicted"/>
<feature type="domain" description="SAP" evidence="8">
    <location>
        <begin position="408"/>
        <end position="442"/>
    </location>
</feature>
<dbReference type="Pfam" id="PF00254">
    <property type="entry name" value="FKBP_C"/>
    <property type="match status" value="1"/>
</dbReference>
<accession>A0A0M0J9J2</accession>
<comment type="caution">
    <text evidence="9">The sequence shown here is derived from an EMBL/GenBank/DDBJ whole genome shotgun (WGS) entry which is preliminary data.</text>
</comment>
<dbReference type="InterPro" id="IPR003034">
    <property type="entry name" value="SAP_dom"/>
</dbReference>
<feature type="domain" description="PPIase FKBP-type" evidence="7">
    <location>
        <begin position="99"/>
        <end position="193"/>
    </location>
</feature>
<evidence type="ECO:0000256" key="1">
    <source>
        <dbReference type="ARBA" id="ARBA00000971"/>
    </source>
</evidence>